<evidence type="ECO:0000313" key="4">
    <source>
        <dbReference type="EMBL" id="KAH7081043.1"/>
    </source>
</evidence>
<keyword evidence="5" id="KW-1185">Reference proteome</keyword>
<proteinExistence type="predicted"/>
<dbReference type="SUPFAM" id="SSF81383">
    <property type="entry name" value="F-box domain"/>
    <property type="match status" value="1"/>
</dbReference>
<feature type="domain" description="F-box" evidence="3">
    <location>
        <begin position="1"/>
        <end position="50"/>
    </location>
</feature>
<reference evidence="4" key="1">
    <citation type="journal article" date="2021" name="Nat. Commun.">
        <title>Genetic determinants of endophytism in the Arabidopsis root mycobiome.</title>
        <authorList>
            <person name="Mesny F."/>
            <person name="Miyauchi S."/>
            <person name="Thiergart T."/>
            <person name="Pickel B."/>
            <person name="Atanasova L."/>
            <person name="Karlsson M."/>
            <person name="Huettel B."/>
            <person name="Barry K.W."/>
            <person name="Haridas S."/>
            <person name="Chen C."/>
            <person name="Bauer D."/>
            <person name="Andreopoulos W."/>
            <person name="Pangilinan J."/>
            <person name="LaButti K."/>
            <person name="Riley R."/>
            <person name="Lipzen A."/>
            <person name="Clum A."/>
            <person name="Drula E."/>
            <person name="Henrissat B."/>
            <person name="Kohler A."/>
            <person name="Grigoriev I.V."/>
            <person name="Martin F.M."/>
            <person name="Hacquard S."/>
        </authorList>
    </citation>
    <scope>NUCLEOTIDE SEQUENCE</scope>
    <source>
        <strain evidence="4">MPI-SDFR-AT-0120</strain>
    </source>
</reference>
<dbReference type="Pfam" id="PF00646">
    <property type="entry name" value="F-box"/>
    <property type="match status" value="1"/>
</dbReference>
<comment type="caution">
    <text evidence="4">The sequence shown here is derived from an EMBL/GenBank/DDBJ whole genome shotgun (WGS) entry which is preliminary data.</text>
</comment>
<dbReference type="OrthoDB" id="5279008at2759"/>
<feature type="signal peptide" evidence="2">
    <location>
        <begin position="1"/>
        <end position="17"/>
    </location>
</feature>
<organism evidence="4 5">
    <name type="scientific">Paraphoma chrysanthemicola</name>
    <dbReference type="NCBI Taxonomy" id="798071"/>
    <lineage>
        <taxon>Eukaryota</taxon>
        <taxon>Fungi</taxon>
        <taxon>Dikarya</taxon>
        <taxon>Ascomycota</taxon>
        <taxon>Pezizomycotina</taxon>
        <taxon>Dothideomycetes</taxon>
        <taxon>Pleosporomycetidae</taxon>
        <taxon>Pleosporales</taxon>
        <taxon>Pleosporineae</taxon>
        <taxon>Phaeosphaeriaceae</taxon>
        <taxon>Paraphoma</taxon>
    </lineage>
</organism>
<dbReference type="InterPro" id="IPR001810">
    <property type="entry name" value="F-box_dom"/>
</dbReference>
<dbReference type="AlphaFoldDB" id="A0A8K0VVP5"/>
<feature type="compositionally biased region" description="Acidic residues" evidence="1">
    <location>
        <begin position="453"/>
        <end position="483"/>
    </location>
</feature>
<dbReference type="PROSITE" id="PS50181">
    <property type="entry name" value="FBOX"/>
    <property type="match status" value="1"/>
</dbReference>
<name>A0A8K0VVP5_9PLEO</name>
<evidence type="ECO:0000259" key="3">
    <source>
        <dbReference type="PROSITE" id="PS50181"/>
    </source>
</evidence>
<gene>
    <name evidence="4" type="ORF">FB567DRAFT_595360</name>
</gene>
<protein>
    <recommendedName>
        <fullName evidence="3">F-box domain-containing protein</fullName>
    </recommendedName>
</protein>
<dbReference type="EMBL" id="JAGMVJ010000015">
    <property type="protein sequence ID" value="KAH7081043.1"/>
    <property type="molecule type" value="Genomic_DNA"/>
</dbReference>
<evidence type="ECO:0000256" key="1">
    <source>
        <dbReference type="SAM" id="MobiDB-lite"/>
    </source>
</evidence>
<feature type="region of interest" description="Disordered" evidence="1">
    <location>
        <begin position="449"/>
        <end position="483"/>
    </location>
</feature>
<keyword evidence="2" id="KW-0732">Signal</keyword>
<feature type="chain" id="PRO_5035437321" description="F-box domain-containing protein" evidence="2">
    <location>
        <begin position="18"/>
        <end position="483"/>
    </location>
</feature>
<evidence type="ECO:0000256" key="2">
    <source>
        <dbReference type="SAM" id="SignalP"/>
    </source>
</evidence>
<sequence length="483" mass="54296">MASLLTLPLELLVSVSSYLTTPDLGALRLTCKQAEKSLYEWFAGEFFTKKQFMLTYKSLQAFIDISKHVSFSKKLTHVIIATNSYGNFPLRFRDSEAAERFIEGAEDQNVLLSTGVVCDMLTEAFQNLENLHTVGIRDFNNHQRRRDGVGASWSSWGATTVYRETGIELQLSTNNHLTASQGIHFAHLAFQNILHALGKASRKPQELEVLLRHSLLPDGAFYIPKFLQPALDLVLHDLKTLLLKADVLVRTFHTHTNGTPVDLKPGHYLRCFLGRTPNLTHLRLNLQKSNTKDNEEFLEWLALPSSTPTSLPIPFFDPPPIPLHNLAKLELGQITARPSILLNVISKFAPTLQEISLWRMTMIVGDGTSFAGKLNLWAGFFSKLADVPHLKLTSLKTGMLSQDHFLVQFKDASIEDAEPNKSKEYAGNKMDAFLKELMTEVFVLWPQVVHADTEDEDEDDDEEMQDGDDDGEDQNDDASGDED</sequence>
<accession>A0A8K0VVP5</accession>
<dbReference type="InterPro" id="IPR036047">
    <property type="entry name" value="F-box-like_dom_sf"/>
</dbReference>
<evidence type="ECO:0000313" key="5">
    <source>
        <dbReference type="Proteomes" id="UP000813461"/>
    </source>
</evidence>
<dbReference type="Proteomes" id="UP000813461">
    <property type="component" value="Unassembled WGS sequence"/>
</dbReference>